<evidence type="ECO:0000256" key="4">
    <source>
        <dbReference type="ARBA" id="ARBA00022692"/>
    </source>
</evidence>
<evidence type="ECO:0000256" key="3">
    <source>
        <dbReference type="ARBA" id="ARBA00022475"/>
    </source>
</evidence>
<dbReference type="CDD" id="cd01127">
    <property type="entry name" value="TrwB_TraG_TraD_VirD4"/>
    <property type="match status" value="1"/>
</dbReference>
<feature type="transmembrane region" description="Helical" evidence="7">
    <location>
        <begin position="22"/>
        <end position="42"/>
    </location>
</feature>
<dbReference type="Gene3D" id="3.40.50.300">
    <property type="entry name" value="P-loop containing nucleotide triphosphate hydrolases"/>
    <property type="match status" value="1"/>
</dbReference>
<keyword evidence="4 7" id="KW-0812">Transmembrane</keyword>
<dbReference type="KEGG" id="dpt:Deipr_2502"/>
<gene>
    <name evidence="8" type="ordered locus">Deipr_2502</name>
</gene>
<proteinExistence type="inferred from homology"/>
<dbReference type="AlphaFoldDB" id="F0RQR0"/>
<dbReference type="HOGENOM" id="CLU_322314_0_0_0"/>
<reference evidence="8 9" key="2">
    <citation type="journal article" date="2012" name="Stand. Genomic Sci.">
        <title>Complete genome sequence of the orange-red pigmented, radioresistant Deinococcus proteolyticus type strain (MRP(T)).</title>
        <authorList>
            <person name="Copeland A."/>
            <person name="Zeytun A."/>
            <person name="Yassawong M."/>
            <person name="Nolan M."/>
            <person name="Lucas S."/>
            <person name="Hammon N."/>
            <person name="Deshpande S."/>
            <person name="Cheng J.F."/>
            <person name="Han C."/>
            <person name="Tapia R."/>
            <person name="Goodwin L.A."/>
            <person name="Pitluck S."/>
            <person name="Mavromatis K."/>
            <person name="Liolios K."/>
            <person name="Pagani I."/>
            <person name="Ivanova N."/>
            <person name="Mikhailova N."/>
            <person name="Pati A."/>
            <person name="Chen A."/>
            <person name="Palaniappan K."/>
            <person name="Land M."/>
            <person name="Hauser L."/>
            <person name="Jeffries C.D."/>
            <person name="Brambilla E.M."/>
            <person name="Rohde M."/>
            <person name="Sikorski J."/>
            <person name="Pukall R."/>
            <person name="Goker M."/>
            <person name="Detter J.C."/>
            <person name="Woyke T."/>
            <person name="Bristow J."/>
            <person name="Eisen J.A."/>
            <person name="Markowitz V."/>
            <person name="Hugenholtz P."/>
            <person name="Kyrpides N.C."/>
            <person name="Klenk H.P."/>
            <person name="Lapidus A."/>
        </authorList>
    </citation>
    <scope>NUCLEOTIDE SEQUENCE [LARGE SCALE GENOMIC DNA]</scope>
    <source>
        <strain evidence="9">ATCC 35074 / DSM 20540 / JCM 6276 / NBRC 101906 / NCIMB 13154 / VKM Ac-1939 / CCM 2703 / MRP</strain>
        <plasmid evidence="9">Plasmid pDEIPR02</plasmid>
    </source>
</reference>
<keyword evidence="5 7" id="KW-1133">Transmembrane helix</keyword>
<evidence type="ECO:0000256" key="7">
    <source>
        <dbReference type="SAM" id="Phobius"/>
    </source>
</evidence>
<dbReference type="EMBL" id="CP002538">
    <property type="protein sequence ID" value="ADY27619.1"/>
    <property type="molecule type" value="Genomic_DNA"/>
</dbReference>
<dbReference type="InterPro" id="IPR051539">
    <property type="entry name" value="T4SS-coupling_protein"/>
</dbReference>
<feature type="transmembrane region" description="Helical" evidence="7">
    <location>
        <begin position="88"/>
        <end position="105"/>
    </location>
</feature>
<name>F0RQR0_DEIPM</name>
<evidence type="ECO:0000256" key="2">
    <source>
        <dbReference type="ARBA" id="ARBA00008806"/>
    </source>
</evidence>
<dbReference type="InterPro" id="IPR027417">
    <property type="entry name" value="P-loop_NTPase"/>
</dbReference>
<dbReference type="Pfam" id="PF02534">
    <property type="entry name" value="T4SS-DNA_transf"/>
    <property type="match status" value="1"/>
</dbReference>
<reference evidence="9" key="1">
    <citation type="submission" date="2011-02" db="EMBL/GenBank/DDBJ databases">
        <title>The complete sequence of plasmid2 of Deinococcus proteolyticus DSM 20540.</title>
        <authorList>
            <consortium name="US DOE Joint Genome Institute (JGI-PGF)"/>
            <person name="Lucas S."/>
            <person name="Copeland A."/>
            <person name="Lapidus A."/>
            <person name="Bruce D."/>
            <person name="Goodwin L."/>
            <person name="Pitluck S."/>
            <person name="Kyrpides N."/>
            <person name="Mavromatis K."/>
            <person name="Pagani I."/>
            <person name="Ivanova N."/>
            <person name="Ovchinnikova G."/>
            <person name="Zeytun A."/>
            <person name="Detter J.C."/>
            <person name="Han C."/>
            <person name="Land M."/>
            <person name="Hauser L."/>
            <person name="Markowitz V."/>
            <person name="Cheng J.-F."/>
            <person name="Hugenholtz P."/>
            <person name="Woyke T."/>
            <person name="Wu D."/>
            <person name="Pukall R."/>
            <person name="Steenblock K."/>
            <person name="Brambilla E."/>
            <person name="Klenk H.-P."/>
            <person name="Eisen J.A."/>
        </authorList>
    </citation>
    <scope>NUCLEOTIDE SEQUENCE [LARGE SCALE GENOMIC DNA]</scope>
    <source>
        <strain evidence="9">ATCC 35074 / DSM 20540 / JCM 6276 / NBRC 101906 / NCIMB 13154 / VKM Ac-1939 / CCM 2703 / MRP</strain>
        <plasmid evidence="9">Plasmid pDEIPR02</plasmid>
    </source>
</reference>
<evidence type="ECO:0000256" key="1">
    <source>
        <dbReference type="ARBA" id="ARBA00004651"/>
    </source>
</evidence>
<evidence type="ECO:0000313" key="8">
    <source>
        <dbReference type="EMBL" id="ADY27619.1"/>
    </source>
</evidence>
<keyword evidence="6 7" id="KW-0472">Membrane</keyword>
<sequence>MTTHGQQPLAGSVSKQQGVRKLPLGLLFLVIAGVIVALIPLWTTSVKVMGALAEAGWNTVVNPKYFAFACLNHLECTAAYNKALQANYPYIWLAPLVVSLIIYGLKAKPKEYVVKDPGMAWWAQAEDKGIEQYLSHGKGDNKLIGYLGHLMSVKRDGDIDYKKTIPLYVRQNDLAENVLVMGGVGAGKTRGYFRPLMMLAAHLGYTIIVIDMKFPQADSGFFDMVGYWKKKGRDVMLFTPFAENTMRLPLLESVTDYASALSMASTIMPPPEYGPEPGKHYRDRDRGVLAGFILAVAQSEHPSFGELLRYSRFTPQELKEWFELQRGINEESDVVQNLKGVFAQGDKEVASVLQGIKNALKIFYDPRVARATQGLEGENMDVRAAFRRPTMLYVGIQQEYMMEGDGVILLQLVKRYIDKQIMKEAEAQGGRFKRHVAYILDEFPAMGQLPYMMRSLGVLRSYNVSHHIGLQTLSQLSVVYGDDYSKALTTNVIGRKIFYPRAIDADERQVLSDYIGDTTVYEFSDTDSRRAFMGTQLDEATRSGVSMKKVARPLLPVEEFPHFRAMEAIISSRGVDPIRTFMPAIEDEFLEGQDIPRGIPNGLYALYKQVNPERVNMGKYTTQLLESGAFGIKVQQHIPDVEDRFCEQLQRWLKDPQIKFRRSGSNKERLYIEFIRERTEEEQQLVDGFYVQKYLSGRTGQSLRVSAEGEKLLPARLMDELEQAALLGQLNGWLEHHKEEIESTPEREALSEPPELQAIVRGDIVLLRFKICTSLFGQAPMSLMKRVGKAQYIEIDRSDPRRFMEVLAEAEENSSPLANPVDMEETHTAEAAVSAAPAPAAAIMPGAGWTGSAEDQELAEAVMMPASFADEDYEKEEEDQGELEAYVQREMDEQHLHG</sequence>
<geneLocation type="plasmid" evidence="8 9">
    <name>pDEIPR02</name>
</geneLocation>
<feature type="transmembrane region" description="Helical" evidence="7">
    <location>
        <begin position="196"/>
        <end position="214"/>
    </location>
</feature>
<keyword evidence="8" id="KW-0614">Plasmid</keyword>
<comment type="subcellular location">
    <subcellularLocation>
        <location evidence="1">Cell membrane</location>
        <topology evidence="1">Multi-pass membrane protein</topology>
    </subcellularLocation>
</comment>
<dbReference type="SUPFAM" id="SSF52540">
    <property type="entry name" value="P-loop containing nucleoside triphosphate hydrolases"/>
    <property type="match status" value="1"/>
</dbReference>
<keyword evidence="9" id="KW-1185">Reference proteome</keyword>
<accession>F0RQR0</accession>
<protein>
    <submittedName>
        <fullName evidence="8">TRAG family protein</fullName>
    </submittedName>
</protein>
<dbReference type="InterPro" id="IPR003688">
    <property type="entry name" value="TraG/VirD4"/>
</dbReference>
<keyword evidence="3" id="KW-1003">Cell membrane</keyword>
<dbReference type="GO" id="GO:0005886">
    <property type="term" value="C:plasma membrane"/>
    <property type="evidence" value="ECO:0007669"/>
    <property type="project" value="UniProtKB-SubCell"/>
</dbReference>
<dbReference type="PANTHER" id="PTHR37937">
    <property type="entry name" value="CONJUGATIVE TRANSFER: DNA TRANSPORT"/>
    <property type="match status" value="1"/>
</dbReference>
<evidence type="ECO:0000256" key="5">
    <source>
        <dbReference type="ARBA" id="ARBA00022989"/>
    </source>
</evidence>
<evidence type="ECO:0000313" key="9">
    <source>
        <dbReference type="Proteomes" id="UP000007718"/>
    </source>
</evidence>
<dbReference type="Proteomes" id="UP000007718">
    <property type="component" value="Plasmid pDEIPR02"/>
</dbReference>
<comment type="similarity">
    <text evidence="2">Belongs to the VirD4/TraG family.</text>
</comment>
<evidence type="ECO:0000256" key="6">
    <source>
        <dbReference type="ARBA" id="ARBA00023136"/>
    </source>
</evidence>
<dbReference type="PANTHER" id="PTHR37937:SF1">
    <property type="entry name" value="CONJUGATIVE TRANSFER: DNA TRANSPORT"/>
    <property type="match status" value="1"/>
</dbReference>
<organism evidence="8 9">
    <name type="scientific">Deinococcus proteolyticus (strain ATCC 35074 / DSM 20540 / JCM 6276 / NBRC 101906 / NCIMB 13154 / VKM Ac-1939 / CCM 2703 / MRP)</name>
    <dbReference type="NCBI Taxonomy" id="693977"/>
    <lineage>
        <taxon>Bacteria</taxon>
        <taxon>Thermotogati</taxon>
        <taxon>Deinococcota</taxon>
        <taxon>Deinococci</taxon>
        <taxon>Deinococcales</taxon>
        <taxon>Deinococcaceae</taxon>
        <taxon>Deinococcus</taxon>
    </lineage>
</organism>